<dbReference type="GO" id="GO:0000271">
    <property type="term" value="P:polysaccharide biosynthetic process"/>
    <property type="evidence" value="ECO:0007669"/>
    <property type="project" value="InterPro"/>
</dbReference>
<dbReference type="GO" id="GO:0005886">
    <property type="term" value="C:plasma membrane"/>
    <property type="evidence" value="ECO:0007669"/>
    <property type="project" value="TreeGrafter"/>
</dbReference>
<comment type="subcellular location">
    <subcellularLocation>
        <location evidence="1">Membrane</location>
        <topology evidence="1">Multi-pass membrane protein</topology>
    </subcellularLocation>
</comment>
<dbReference type="InterPro" id="IPR007267">
    <property type="entry name" value="GtrA_DPMS_TM"/>
</dbReference>
<keyword evidence="5 6" id="KW-0472">Membrane</keyword>
<reference evidence="8 9" key="1">
    <citation type="submission" date="2010-10" db="EMBL/GenBank/DDBJ databases">
        <title>Complete sequence of Frankia sp. EuI1c.</title>
        <authorList>
            <consortium name="US DOE Joint Genome Institute"/>
            <person name="Lucas S."/>
            <person name="Copeland A."/>
            <person name="Lapidus A."/>
            <person name="Cheng J.-F."/>
            <person name="Bruce D."/>
            <person name="Goodwin L."/>
            <person name="Pitluck S."/>
            <person name="Chertkov O."/>
            <person name="Detter J.C."/>
            <person name="Han C."/>
            <person name="Tapia R."/>
            <person name="Land M."/>
            <person name="Hauser L."/>
            <person name="Jeffries C."/>
            <person name="Kyrpides N."/>
            <person name="Ivanova N."/>
            <person name="Mikhailova N."/>
            <person name="Beauchemin N."/>
            <person name="Sen A."/>
            <person name="Sur S.A."/>
            <person name="Gtari M."/>
            <person name="Wall L."/>
            <person name="Tisa L."/>
            <person name="Woyke T."/>
        </authorList>
    </citation>
    <scope>NUCLEOTIDE SEQUENCE [LARGE SCALE GENOMIC DNA]</scope>
    <source>
        <strain evidence="9">DSM 45817 / CECT 9037 / EuI1c</strain>
    </source>
</reference>
<dbReference type="eggNOG" id="COG2246">
    <property type="taxonomic scope" value="Bacteria"/>
</dbReference>
<dbReference type="HOGENOM" id="CLU_083873_0_1_11"/>
<feature type="transmembrane region" description="Helical" evidence="6">
    <location>
        <begin position="84"/>
        <end position="107"/>
    </location>
</feature>
<accession>E3J1Z2</accession>
<protein>
    <submittedName>
        <fullName evidence="8">GtrA family protein</fullName>
    </submittedName>
</protein>
<dbReference type="RefSeq" id="WP_013427215.1">
    <property type="nucleotide sequence ID" value="NC_014666.1"/>
</dbReference>
<dbReference type="Proteomes" id="UP000002484">
    <property type="component" value="Chromosome"/>
</dbReference>
<evidence type="ECO:0000259" key="7">
    <source>
        <dbReference type="Pfam" id="PF04138"/>
    </source>
</evidence>
<evidence type="ECO:0000256" key="4">
    <source>
        <dbReference type="ARBA" id="ARBA00022989"/>
    </source>
</evidence>
<evidence type="ECO:0000313" key="8">
    <source>
        <dbReference type="EMBL" id="ADP84097.1"/>
    </source>
</evidence>
<feature type="transmembrane region" description="Helical" evidence="6">
    <location>
        <begin position="12"/>
        <end position="34"/>
    </location>
</feature>
<evidence type="ECO:0000256" key="3">
    <source>
        <dbReference type="ARBA" id="ARBA00022692"/>
    </source>
</evidence>
<name>E3J1Z2_PSEI1</name>
<evidence type="ECO:0000256" key="6">
    <source>
        <dbReference type="SAM" id="Phobius"/>
    </source>
</evidence>
<dbReference type="EMBL" id="CP002299">
    <property type="protein sequence ID" value="ADP84097.1"/>
    <property type="molecule type" value="Genomic_DNA"/>
</dbReference>
<dbReference type="InterPro" id="IPR051401">
    <property type="entry name" value="GtrA_CellWall_Glycosyl"/>
</dbReference>
<dbReference type="InParanoid" id="E3J1Z2"/>
<evidence type="ECO:0000256" key="1">
    <source>
        <dbReference type="ARBA" id="ARBA00004141"/>
    </source>
</evidence>
<evidence type="ECO:0000256" key="5">
    <source>
        <dbReference type="ARBA" id="ARBA00023136"/>
    </source>
</evidence>
<dbReference type="Pfam" id="PF04138">
    <property type="entry name" value="GtrA_DPMS_TM"/>
    <property type="match status" value="1"/>
</dbReference>
<gene>
    <name evidence="8" type="ordered locus">FraEuI1c_6113</name>
</gene>
<organism evidence="8 9">
    <name type="scientific">Pseudofrankia inefficax (strain DSM 45817 / CECT 9037 / DDB 130130 / EuI1c)</name>
    <name type="common">Frankia inefficax</name>
    <dbReference type="NCBI Taxonomy" id="298654"/>
    <lineage>
        <taxon>Bacteria</taxon>
        <taxon>Bacillati</taxon>
        <taxon>Actinomycetota</taxon>
        <taxon>Actinomycetes</taxon>
        <taxon>Frankiales</taxon>
        <taxon>Frankiaceae</taxon>
        <taxon>Pseudofrankia</taxon>
    </lineage>
</organism>
<comment type="similarity">
    <text evidence="2">Belongs to the GtrA family.</text>
</comment>
<keyword evidence="3 6" id="KW-0812">Transmembrane</keyword>
<dbReference type="AlphaFoldDB" id="E3J1Z2"/>
<feature type="transmembrane region" description="Helical" evidence="6">
    <location>
        <begin position="46"/>
        <end position="64"/>
    </location>
</feature>
<dbReference type="KEGG" id="fri:FraEuI1c_6113"/>
<dbReference type="PANTHER" id="PTHR38459:SF1">
    <property type="entry name" value="PROPHAGE BACTOPRENOL-LINKED GLUCOSE TRANSLOCASE HOMOLOG"/>
    <property type="match status" value="1"/>
</dbReference>
<feature type="domain" description="GtrA/DPMS transmembrane" evidence="7">
    <location>
        <begin position="19"/>
        <end position="140"/>
    </location>
</feature>
<evidence type="ECO:0000313" key="9">
    <source>
        <dbReference type="Proteomes" id="UP000002484"/>
    </source>
</evidence>
<sequence>MKHRARPSRVQLLIREVGKFGVVGAVAYVVDFVVSNVCHVQFHMDWLLAKTISTVIAATVAYIGNRQWSFTHRARSGVRREYTIFFILNVIGLGIALGCLGFGEYVLHLKGALAFNVFGNVLGTGLGTVFRFWAYKRWVFLHPDHPRAVSGPDAPAPARVPEPAGR</sequence>
<feature type="transmembrane region" description="Helical" evidence="6">
    <location>
        <begin position="113"/>
        <end position="134"/>
    </location>
</feature>
<dbReference type="STRING" id="298654.FraEuI1c_6113"/>
<dbReference type="PANTHER" id="PTHR38459">
    <property type="entry name" value="PROPHAGE BACTOPRENOL-LINKED GLUCOSE TRANSLOCASE HOMOLOG"/>
    <property type="match status" value="1"/>
</dbReference>
<evidence type="ECO:0000256" key="2">
    <source>
        <dbReference type="ARBA" id="ARBA00009399"/>
    </source>
</evidence>
<proteinExistence type="inferred from homology"/>
<keyword evidence="4 6" id="KW-1133">Transmembrane helix</keyword>
<keyword evidence="9" id="KW-1185">Reference proteome</keyword>